<reference evidence="4" key="1">
    <citation type="submission" date="2023-03" db="EMBL/GenBank/DDBJ databases">
        <authorList>
            <person name="Steffen K."/>
            <person name="Cardenas P."/>
        </authorList>
    </citation>
    <scope>NUCLEOTIDE SEQUENCE</scope>
</reference>
<dbReference type="EMBL" id="CASHTH010002689">
    <property type="protein sequence ID" value="CAI8033733.1"/>
    <property type="molecule type" value="Genomic_DNA"/>
</dbReference>
<dbReference type="Proteomes" id="UP001174909">
    <property type="component" value="Unassembled WGS sequence"/>
</dbReference>
<comment type="caution">
    <text evidence="4">The sequence shown here is derived from an EMBL/GenBank/DDBJ whole genome shotgun (WGS) entry which is preliminary data.</text>
</comment>
<dbReference type="GO" id="GO:0016787">
    <property type="term" value="F:hydrolase activity"/>
    <property type="evidence" value="ECO:0007669"/>
    <property type="project" value="UniProtKB-KW"/>
</dbReference>
<organism evidence="4 5">
    <name type="scientific">Geodia barretti</name>
    <name type="common">Barrett's horny sponge</name>
    <dbReference type="NCBI Taxonomy" id="519541"/>
    <lineage>
        <taxon>Eukaryota</taxon>
        <taxon>Metazoa</taxon>
        <taxon>Porifera</taxon>
        <taxon>Demospongiae</taxon>
        <taxon>Heteroscleromorpha</taxon>
        <taxon>Tetractinellida</taxon>
        <taxon>Astrophorina</taxon>
        <taxon>Geodiidae</taxon>
        <taxon>Geodia</taxon>
    </lineage>
</organism>
<sequence>MRELGPSYRGTDPEGAQRWLEIELASRPYGTLPSQPVREPITYSRLGTMRVPTLILSGEADLLSPPALMRMLAAHIPTSRFASLADAGHGAFWERPQDWSRTKPGTDSHYRGKPVPNISANLDSGAHGLPDSPADSYRQPDTGADKGP</sequence>
<feature type="compositionally biased region" description="Basic and acidic residues" evidence="1">
    <location>
        <begin position="95"/>
        <end position="110"/>
    </location>
</feature>
<evidence type="ECO:0000313" key="2">
    <source>
        <dbReference type="EMBL" id="CAI8033733.1"/>
    </source>
</evidence>
<keyword evidence="4" id="KW-0378">Hydrolase</keyword>
<evidence type="ECO:0000256" key="1">
    <source>
        <dbReference type="SAM" id="MobiDB-lite"/>
    </source>
</evidence>
<accession>A0AA35SRQ7</accession>
<gene>
    <name evidence="2" type="ORF">GBAR_LOCUS19032</name>
    <name evidence="3" type="ORF">GBAR_LOCUS19034</name>
    <name evidence="4" type="ORF">GBAR_LOCUS19035</name>
</gene>
<dbReference type="EMBL" id="CASHTH010002689">
    <property type="protein sequence ID" value="CAI8033736.1"/>
    <property type="molecule type" value="Genomic_DNA"/>
</dbReference>
<evidence type="ECO:0000313" key="4">
    <source>
        <dbReference type="EMBL" id="CAI8033736.1"/>
    </source>
</evidence>
<proteinExistence type="predicted"/>
<name>A0AA35SRQ7_GEOBA</name>
<dbReference type="AlphaFoldDB" id="A0AA35SRQ7"/>
<dbReference type="InterPro" id="IPR029058">
    <property type="entry name" value="AB_hydrolase_fold"/>
</dbReference>
<protein>
    <submittedName>
        <fullName evidence="4">AB hydrolase superfamily protein YisY</fullName>
    </submittedName>
</protein>
<dbReference type="SUPFAM" id="SSF53474">
    <property type="entry name" value="alpha/beta-Hydrolases"/>
    <property type="match status" value="1"/>
</dbReference>
<keyword evidence="5" id="KW-1185">Reference proteome</keyword>
<evidence type="ECO:0000313" key="3">
    <source>
        <dbReference type="EMBL" id="CAI8033735.1"/>
    </source>
</evidence>
<evidence type="ECO:0000313" key="5">
    <source>
        <dbReference type="Proteomes" id="UP001174909"/>
    </source>
</evidence>
<feature type="region of interest" description="Disordered" evidence="1">
    <location>
        <begin position="95"/>
        <end position="148"/>
    </location>
</feature>
<dbReference type="Gene3D" id="3.40.50.1820">
    <property type="entry name" value="alpha/beta hydrolase"/>
    <property type="match status" value="1"/>
</dbReference>
<dbReference type="EMBL" id="CASHTH010002689">
    <property type="protein sequence ID" value="CAI8033735.1"/>
    <property type="molecule type" value="Genomic_DNA"/>
</dbReference>